<evidence type="ECO:0008006" key="8">
    <source>
        <dbReference type="Google" id="ProtNLM"/>
    </source>
</evidence>
<dbReference type="EMBL" id="JAPZBO010000008">
    <property type="protein sequence ID" value="KAJ5307615.1"/>
    <property type="molecule type" value="Genomic_DNA"/>
</dbReference>
<keyword evidence="2 5" id="KW-0479">Metal-binding</keyword>
<accession>A0A9W9PTA7</accession>
<dbReference type="GO" id="GO:0004497">
    <property type="term" value="F:monooxygenase activity"/>
    <property type="evidence" value="ECO:0007669"/>
    <property type="project" value="UniProtKB-KW"/>
</dbReference>
<keyword evidence="5" id="KW-0503">Monooxygenase</keyword>
<proteinExistence type="inferred from homology"/>
<keyword evidence="7" id="KW-1185">Reference proteome</keyword>
<evidence type="ECO:0000256" key="5">
    <source>
        <dbReference type="RuleBase" id="RU000461"/>
    </source>
</evidence>
<evidence type="ECO:0000256" key="2">
    <source>
        <dbReference type="ARBA" id="ARBA00022723"/>
    </source>
</evidence>
<reference evidence="6" key="2">
    <citation type="journal article" date="2023" name="IMA Fungus">
        <title>Comparative genomic study of the Penicillium genus elucidates a diverse pangenome and 15 lateral gene transfer events.</title>
        <authorList>
            <person name="Petersen C."/>
            <person name="Sorensen T."/>
            <person name="Nielsen M.R."/>
            <person name="Sondergaard T.E."/>
            <person name="Sorensen J.L."/>
            <person name="Fitzpatrick D.A."/>
            <person name="Frisvad J.C."/>
            <person name="Nielsen K.L."/>
        </authorList>
    </citation>
    <scope>NUCLEOTIDE SEQUENCE</scope>
    <source>
        <strain evidence="6">IBT 21472</strain>
    </source>
</reference>
<dbReference type="GO" id="GO:0016705">
    <property type="term" value="F:oxidoreductase activity, acting on paired donors, with incorporation or reduction of molecular oxygen"/>
    <property type="evidence" value="ECO:0007669"/>
    <property type="project" value="InterPro"/>
</dbReference>
<comment type="similarity">
    <text evidence="1 5">Belongs to the cytochrome P450 family.</text>
</comment>
<dbReference type="PRINTS" id="PR00359">
    <property type="entry name" value="BP450"/>
</dbReference>
<evidence type="ECO:0000256" key="1">
    <source>
        <dbReference type="ARBA" id="ARBA00010617"/>
    </source>
</evidence>
<dbReference type="PANTHER" id="PTHR46696">
    <property type="entry name" value="P450, PUTATIVE (EUROFUNG)-RELATED"/>
    <property type="match status" value="1"/>
</dbReference>
<dbReference type="InterPro" id="IPR036396">
    <property type="entry name" value="Cyt_P450_sf"/>
</dbReference>
<dbReference type="Pfam" id="PF00067">
    <property type="entry name" value="p450"/>
    <property type="match status" value="1"/>
</dbReference>
<dbReference type="SUPFAM" id="SSF48264">
    <property type="entry name" value="Cytochrome P450"/>
    <property type="match status" value="1"/>
</dbReference>
<organism evidence="6 7">
    <name type="scientific">Penicillium atrosanguineum</name>
    <dbReference type="NCBI Taxonomy" id="1132637"/>
    <lineage>
        <taxon>Eukaryota</taxon>
        <taxon>Fungi</taxon>
        <taxon>Dikarya</taxon>
        <taxon>Ascomycota</taxon>
        <taxon>Pezizomycotina</taxon>
        <taxon>Eurotiomycetes</taxon>
        <taxon>Eurotiomycetidae</taxon>
        <taxon>Eurotiales</taxon>
        <taxon>Aspergillaceae</taxon>
        <taxon>Penicillium</taxon>
    </lineage>
</organism>
<reference evidence="6" key="1">
    <citation type="submission" date="2022-12" db="EMBL/GenBank/DDBJ databases">
        <authorList>
            <person name="Petersen C."/>
        </authorList>
    </citation>
    <scope>NUCLEOTIDE SEQUENCE</scope>
    <source>
        <strain evidence="6">IBT 21472</strain>
    </source>
</reference>
<dbReference type="InterPro" id="IPR017972">
    <property type="entry name" value="Cyt_P450_CS"/>
</dbReference>
<dbReference type="InterPro" id="IPR001128">
    <property type="entry name" value="Cyt_P450"/>
</dbReference>
<keyword evidence="3 5" id="KW-0560">Oxidoreductase</keyword>
<evidence type="ECO:0000256" key="4">
    <source>
        <dbReference type="ARBA" id="ARBA00023004"/>
    </source>
</evidence>
<protein>
    <recommendedName>
        <fullName evidence="8">Cytochrome P450</fullName>
    </recommendedName>
</protein>
<dbReference type="GO" id="GO:0005506">
    <property type="term" value="F:iron ion binding"/>
    <property type="evidence" value="ECO:0007669"/>
    <property type="project" value="InterPro"/>
</dbReference>
<dbReference type="Proteomes" id="UP001147746">
    <property type="component" value="Unassembled WGS sequence"/>
</dbReference>
<name>A0A9W9PTA7_9EURO</name>
<keyword evidence="5" id="KW-0349">Heme</keyword>
<dbReference type="InterPro" id="IPR002397">
    <property type="entry name" value="Cyt_P450_B"/>
</dbReference>
<dbReference type="GO" id="GO:0043386">
    <property type="term" value="P:mycotoxin biosynthetic process"/>
    <property type="evidence" value="ECO:0007669"/>
    <property type="project" value="UniProtKB-ARBA"/>
</dbReference>
<dbReference type="GO" id="GO:0020037">
    <property type="term" value="F:heme binding"/>
    <property type="evidence" value="ECO:0007669"/>
    <property type="project" value="InterPro"/>
</dbReference>
<dbReference type="PROSITE" id="PS00086">
    <property type="entry name" value="CYTOCHROME_P450"/>
    <property type="match status" value="1"/>
</dbReference>
<dbReference type="OrthoDB" id="3945418at2759"/>
<dbReference type="AlphaFoldDB" id="A0A9W9PTA7"/>
<keyword evidence="4 5" id="KW-0408">Iron</keyword>
<gene>
    <name evidence="6" type="ORF">N7476_008271</name>
</gene>
<dbReference type="Gene3D" id="1.10.630.10">
    <property type="entry name" value="Cytochrome P450"/>
    <property type="match status" value="1"/>
</dbReference>
<evidence type="ECO:0000313" key="6">
    <source>
        <dbReference type="EMBL" id="KAJ5307615.1"/>
    </source>
</evidence>
<comment type="caution">
    <text evidence="6">The sequence shown here is derived from an EMBL/GenBank/DDBJ whole genome shotgun (WGS) entry which is preliminary data.</text>
</comment>
<evidence type="ECO:0000256" key="3">
    <source>
        <dbReference type="ARBA" id="ARBA00023002"/>
    </source>
</evidence>
<sequence>MLITSVDDFTLIDDNTPHKIYAQFDDLREICPVAHTSENGGFWLLTRYEDVKRAASDTNTFISSVKAVIPSDPRGIRRPPLNTDPPAHTPYRTALDRTLKPARLKRLASILEQHAEREFDALLYTSLDSSDHLGHVPGTSNIDISAQFGASFAAWVEVSWLNLEDETAPVLASTAAKWVNAWRRQDLSETSKQSGRLYELARDLLADRKAAPQDPELDPASSLLREVGPDGQPLDDELLVGALRQSLVVGMVAPPILLGDICAHLSNDRALQSRLRADPSLIPAAVEEFVRLYVPYRGFCRTPTHAVDLHGRTIPAGQPITMTYAAANRDPEVFEDPNSFILNRENINSHLGFGKGRHRCAGMPLARM</sequence>
<dbReference type="PANTHER" id="PTHR46696:SF6">
    <property type="entry name" value="P450, PUTATIVE (EUROFUNG)-RELATED"/>
    <property type="match status" value="1"/>
</dbReference>
<evidence type="ECO:0000313" key="7">
    <source>
        <dbReference type="Proteomes" id="UP001147746"/>
    </source>
</evidence>